<gene>
    <name evidence="6" type="primary">flgI</name>
    <name evidence="6" type="ORF">UC8_42160</name>
</gene>
<dbReference type="GO" id="GO:0005198">
    <property type="term" value="F:structural molecule activity"/>
    <property type="evidence" value="ECO:0007669"/>
    <property type="project" value="InterPro"/>
</dbReference>
<evidence type="ECO:0000313" key="7">
    <source>
        <dbReference type="Proteomes" id="UP000325286"/>
    </source>
</evidence>
<dbReference type="GO" id="GO:0009428">
    <property type="term" value="C:bacterial-type flagellum basal body, distal rod, P ring"/>
    <property type="evidence" value="ECO:0007669"/>
    <property type="project" value="InterPro"/>
</dbReference>
<dbReference type="GO" id="GO:0030288">
    <property type="term" value="C:outer membrane-bounded periplasmic space"/>
    <property type="evidence" value="ECO:0007669"/>
    <property type="project" value="InterPro"/>
</dbReference>
<dbReference type="OrthoDB" id="9786431at2"/>
<accession>A0A5B9QW41</accession>
<proteinExistence type="predicted"/>
<evidence type="ECO:0000256" key="2">
    <source>
        <dbReference type="ARBA" id="ARBA00004117"/>
    </source>
</evidence>
<dbReference type="AlphaFoldDB" id="A0A5B9QW41"/>
<keyword evidence="4" id="KW-0975">Bacterial flagellum</keyword>
<dbReference type="KEGG" id="rul:UC8_42160"/>
<evidence type="ECO:0000256" key="1">
    <source>
        <dbReference type="ARBA" id="ARBA00002591"/>
    </source>
</evidence>
<keyword evidence="7" id="KW-1185">Reference proteome</keyword>
<evidence type="ECO:0000313" key="6">
    <source>
        <dbReference type="EMBL" id="QEG42182.1"/>
    </source>
</evidence>
<keyword evidence="6" id="KW-0282">Flagellum</keyword>
<keyword evidence="6" id="KW-0966">Cell projection</keyword>
<dbReference type="PANTHER" id="PTHR30381">
    <property type="entry name" value="FLAGELLAR P-RING PERIPLASMIC PROTEIN FLGI"/>
    <property type="match status" value="1"/>
</dbReference>
<feature type="signal peptide" evidence="5">
    <location>
        <begin position="1"/>
        <end position="25"/>
    </location>
</feature>
<evidence type="ECO:0000256" key="4">
    <source>
        <dbReference type="ARBA" id="ARBA00023143"/>
    </source>
</evidence>
<protein>
    <submittedName>
        <fullName evidence="6">Flagellar P-ring protein</fullName>
    </submittedName>
</protein>
<name>A0A5B9QW41_9BACT</name>
<dbReference type="PRINTS" id="PR01010">
    <property type="entry name" value="FLGPRINGFLGI"/>
</dbReference>
<dbReference type="RefSeq" id="WP_068136658.1">
    <property type="nucleotide sequence ID" value="NZ_CP042914.1"/>
</dbReference>
<evidence type="ECO:0000256" key="5">
    <source>
        <dbReference type="SAM" id="SignalP"/>
    </source>
</evidence>
<evidence type="ECO:0000256" key="3">
    <source>
        <dbReference type="ARBA" id="ARBA00022729"/>
    </source>
</evidence>
<organism evidence="6 7">
    <name type="scientific">Roseimaritima ulvae</name>
    <dbReference type="NCBI Taxonomy" id="980254"/>
    <lineage>
        <taxon>Bacteria</taxon>
        <taxon>Pseudomonadati</taxon>
        <taxon>Planctomycetota</taxon>
        <taxon>Planctomycetia</taxon>
        <taxon>Pirellulales</taxon>
        <taxon>Pirellulaceae</taxon>
        <taxon>Roseimaritima</taxon>
    </lineage>
</organism>
<comment type="function">
    <text evidence="1">Assembles around the rod to form the L-ring and probably protects the motor/basal body from shearing forces during rotation.</text>
</comment>
<keyword evidence="3 5" id="KW-0732">Signal</keyword>
<dbReference type="GO" id="GO:0071973">
    <property type="term" value="P:bacterial-type flagellum-dependent cell motility"/>
    <property type="evidence" value="ECO:0007669"/>
    <property type="project" value="InterPro"/>
</dbReference>
<dbReference type="Pfam" id="PF02119">
    <property type="entry name" value="FlgI"/>
    <property type="match status" value="1"/>
</dbReference>
<keyword evidence="6" id="KW-0969">Cilium</keyword>
<comment type="subcellular location">
    <subcellularLocation>
        <location evidence="2">Bacterial flagellum basal body</location>
    </subcellularLocation>
</comment>
<feature type="chain" id="PRO_5022839501" evidence="5">
    <location>
        <begin position="26"/>
        <end position="372"/>
    </location>
</feature>
<dbReference type="InterPro" id="IPR001782">
    <property type="entry name" value="Flag_FlgI"/>
</dbReference>
<dbReference type="EMBL" id="CP042914">
    <property type="protein sequence ID" value="QEG42182.1"/>
    <property type="molecule type" value="Genomic_DNA"/>
</dbReference>
<dbReference type="PANTHER" id="PTHR30381:SF0">
    <property type="entry name" value="FLAGELLAR P-RING PROTEIN"/>
    <property type="match status" value="1"/>
</dbReference>
<dbReference type="Proteomes" id="UP000325286">
    <property type="component" value="Chromosome"/>
</dbReference>
<sequence length="372" mass="39744" precursor="true">MSVPIVPRCLLLLTLWLLANPAASAGGLMLGDICRLKGQEGNTLQGLGLVVGLKGTGDPDARPTARALARMMQLMGGQMARDGAGQLDLSDVEDAKNVALVFVSAQIPPTGAQQGDRLNLRVNAISAKSLDGGYLMLTPLLGPRSDNPQVYALAEGPLQLSPDETPTTALIQGGAKMEATVNTQFYADGKITLIINPDFADFDTTQRIEDEINNLGQLTIGYEGANANASQRAVKARAIGQSHVEVPIPEIYQRNPIKFISLILNIPIQLPKNSSRVVINERDGVVVIGEDVEIAPVLISHRGLRIEAVANRSFVELDATMPLDPQAPRTGNVKLKNLADALNALDVPTDDLIAIIKTLKLKGDLYGEVIFK</sequence>
<reference evidence="6 7" key="1">
    <citation type="submission" date="2019-08" db="EMBL/GenBank/DDBJ databases">
        <title>Deep-cultivation of Planctomycetes and their phenomic and genomic characterization uncovers novel biology.</title>
        <authorList>
            <person name="Wiegand S."/>
            <person name="Jogler M."/>
            <person name="Boedeker C."/>
            <person name="Pinto D."/>
            <person name="Vollmers J."/>
            <person name="Rivas-Marin E."/>
            <person name="Kohn T."/>
            <person name="Peeters S.H."/>
            <person name="Heuer A."/>
            <person name="Rast P."/>
            <person name="Oberbeckmann S."/>
            <person name="Bunk B."/>
            <person name="Jeske O."/>
            <person name="Meyerdierks A."/>
            <person name="Storesund J.E."/>
            <person name="Kallscheuer N."/>
            <person name="Luecker S."/>
            <person name="Lage O.M."/>
            <person name="Pohl T."/>
            <person name="Merkel B.J."/>
            <person name="Hornburger P."/>
            <person name="Mueller R.-W."/>
            <person name="Bruemmer F."/>
            <person name="Labrenz M."/>
            <person name="Spormann A.M."/>
            <person name="Op den Camp H."/>
            <person name="Overmann J."/>
            <person name="Amann R."/>
            <person name="Jetten M.S.M."/>
            <person name="Mascher T."/>
            <person name="Medema M.H."/>
            <person name="Devos D.P."/>
            <person name="Kaster A.-K."/>
            <person name="Ovreas L."/>
            <person name="Rohde M."/>
            <person name="Galperin M.Y."/>
            <person name="Jogler C."/>
        </authorList>
    </citation>
    <scope>NUCLEOTIDE SEQUENCE [LARGE SCALE GENOMIC DNA]</scope>
    <source>
        <strain evidence="6 7">UC8</strain>
    </source>
</reference>